<dbReference type="EMBL" id="LAZR01001314">
    <property type="protein sequence ID" value="KKN46734.1"/>
    <property type="molecule type" value="Genomic_DNA"/>
</dbReference>
<gene>
    <name evidence="1" type="ORF">LCGC14_0670030</name>
</gene>
<reference evidence="1" key="1">
    <citation type="journal article" date="2015" name="Nature">
        <title>Complex archaea that bridge the gap between prokaryotes and eukaryotes.</title>
        <authorList>
            <person name="Spang A."/>
            <person name="Saw J.H."/>
            <person name="Jorgensen S.L."/>
            <person name="Zaremba-Niedzwiedzka K."/>
            <person name="Martijn J."/>
            <person name="Lind A.E."/>
            <person name="van Eijk R."/>
            <person name="Schleper C."/>
            <person name="Guy L."/>
            <person name="Ettema T.J."/>
        </authorList>
    </citation>
    <scope>NUCLEOTIDE SEQUENCE</scope>
</reference>
<evidence type="ECO:0000313" key="1">
    <source>
        <dbReference type="EMBL" id="KKN46734.1"/>
    </source>
</evidence>
<dbReference type="AlphaFoldDB" id="A0A0F9QWA9"/>
<accession>A0A0F9QWA9</accession>
<proteinExistence type="predicted"/>
<comment type="caution">
    <text evidence="1">The sequence shown here is derived from an EMBL/GenBank/DDBJ whole genome shotgun (WGS) entry which is preliminary data.</text>
</comment>
<dbReference type="Pfam" id="PF05489">
    <property type="entry name" value="Phage_tail_X"/>
    <property type="match status" value="1"/>
</dbReference>
<dbReference type="InterPro" id="IPR008861">
    <property type="entry name" value="GpX-like"/>
</dbReference>
<sequence>MPTVHITSENDALDLICARHYGRQAGAVEQVLDANPDIAAVAHHLPVGLSIVLPDIATGGQGQQTVRLWD</sequence>
<protein>
    <recommendedName>
        <fullName evidence="2">Phage tail protein</fullName>
    </recommendedName>
</protein>
<evidence type="ECO:0008006" key="2">
    <source>
        <dbReference type="Google" id="ProtNLM"/>
    </source>
</evidence>
<organism evidence="1">
    <name type="scientific">marine sediment metagenome</name>
    <dbReference type="NCBI Taxonomy" id="412755"/>
    <lineage>
        <taxon>unclassified sequences</taxon>
        <taxon>metagenomes</taxon>
        <taxon>ecological metagenomes</taxon>
    </lineage>
</organism>
<name>A0A0F9QWA9_9ZZZZ</name>